<organism evidence="1 2">
    <name type="scientific">Amblyomma americanum</name>
    <name type="common">Lone star tick</name>
    <dbReference type="NCBI Taxonomy" id="6943"/>
    <lineage>
        <taxon>Eukaryota</taxon>
        <taxon>Metazoa</taxon>
        <taxon>Ecdysozoa</taxon>
        <taxon>Arthropoda</taxon>
        <taxon>Chelicerata</taxon>
        <taxon>Arachnida</taxon>
        <taxon>Acari</taxon>
        <taxon>Parasitiformes</taxon>
        <taxon>Ixodida</taxon>
        <taxon>Ixodoidea</taxon>
        <taxon>Ixodidae</taxon>
        <taxon>Amblyomminae</taxon>
        <taxon>Amblyomma</taxon>
    </lineage>
</organism>
<gene>
    <name evidence="1" type="ORF">V5799_004323</name>
</gene>
<sequence>MHTVEVLLFYSSCLVPLRFQRKLYHGDSGPRLRAMFGNTSSTPRLWHISSNRNSSGQTVHRQRPLSTSGKTHTYIMYGTVV</sequence>
<accession>A0AAQ4D6F5</accession>
<keyword evidence="2" id="KW-1185">Reference proteome</keyword>
<protein>
    <submittedName>
        <fullName evidence="1">Uncharacterized protein</fullName>
    </submittedName>
</protein>
<proteinExistence type="predicted"/>
<comment type="caution">
    <text evidence="1">The sequence shown here is derived from an EMBL/GenBank/DDBJ whole genome shotgun (WGS) entry which is preliminary data.</text>
</comment>
<name>A0AAQ4D6F5_AMBAM</name>
<evidence type="ECO:0000313" key="1">
    <source>
        <dbReference type="EMBL" id="KAK8758045.1"/>
    </source>
</evidence>
<dbReference type="EMBL" id="JARKHS020034563">
    <property type="protein sequence ID" value="KAK8758045.1"/>
    <property type="molecule type" value="Genomic_DNA"/>
</dbReference>
<dbReference type="Proteomes" id="UP001321473">
    <property type="component" value="Unassembled WGS sequence"/>
</dbReference>
<evidence type="ECO:0000313" key="2">
    <source>
        <dbReference type="Proteomes" id="UP001321473"/>
    </source>
</evidence>
<reference evidence="1 2" key="1">
    <citation type="journal article" date="2023" name="Arcadia Sci">
        <title>De novo assembly of a long-read Amblyomma americanum tick genome.</title>
        <authorList>
            <person name="Chou S."/>
            <person name="Poskanzer K.E."/>
            <person name="Rollins M."/>
            <person name="Thuy-Boun P.S."/>
        </authorList>
    </citation>
    <scope>NUCLEOTIDE SEQUENCE [LARGE SCALE GENOMIC DNA]</scope>
    <source>
        <strain evidence="1">F_SG_1</strain>
        <tissue evidence="1">Salivary glands</tissue>
    </source>
</reference>
<dbReference type="AlphaFoldDB" id="A0AAQ4D6F5"/>